<name>A0A2A6BJV2_PRIPA</name>
<evidence type="ECO:0000313" key="2">
    <source>
        <dbReference type="EnsemblMetazoa" id="PPA19715.1"/>
    </source>
</evidence>
<feature type="compositionally biased region" description="Low complexity" evidence="1">
    <location>
        <begin position="104"/>
        <end position="128"/>
    </location>
</feature>
<feature type="region of interest" description="Disordered" evidence="1">
    <location>
        <begin position="459"/>
        <end position="491"/>
    </location>
</feature>
<evidence type="ECO:0000256" key="1">
    <source>
        <dbReference type="SAM" id="MobiDB-lite"/>
    </source>
</evidence>
<reference evidence="3" key="1">
    <citation type="journal article" date="2008" name="Nat. Genet.">
        <title>The Pristionchus pacificus genome provides a unique perspective on nematode lifestyle and parasitism.</title>
        <authorList>
            <person name="Dieterich C."/>
            <person name="Clifton S.W."/>
            <person name="Schuster L.N."/>
            <person name="Chinwalla A."/>
            <person name="Delehaunty K."/>
            <person name="Dinkelacker I."/>
            <person name="Fulton L."/>
            <person name="Fulton R."/>
            <person name="Godfrey J."/>
            <person name="Minx P."/>
            <person name="Mitreva M."/>
            <person name="Roeseler W."/>
            <person name="Tian H."/>
            <person name="Witte H."/>
            <person name="Yang S.P."/>
            <person name="Wilson R.K."/>
            <person name="Sommer R.J."/>
        </authorList>
    </citation>
    <scope>NUCLEOTIDE SEQUENCE [LARGE SCALE GENOMIC DNA]</scope>
    <source>
        <strain evidence="3">PS312</strain>
    </source>
</reference>
<dbReference type="AlphaFoldDB" id="A0A2A6BJV2"/>
<dbReference type="Proteomes" id="UP000005239">
    <property type="component" value="Unassembled WGS sequence"/>
</dbReference>
<feature type="region of interest" description="Disordered" evidence="1">
    <location>
        <begin position="684"/>
        <end position="785"/>
    </location>
</feature>
<protein>
    <submittedName>
        <fullName evidence="2">Uncharacterized protein</fullName>
    </submittedName>
</protein>
<proteinExistence type="predicted"/>
<feature type="compositionally biased region" description="Basic and acidic residues" evidence="1">
    <location>
        <begin position="754"/>
        <end position="763"/>
    </location>
</feature>
<feature type="region of interest" description="Disordered" evidence="1">
    <location>
        <begin position="641"/>
        <end position="666"/>
    </location>
</feature>
<feature type="compositionally biased region" description="Acidic residues" evidence="1">
    <location>
        <begin position="773"/>
        <end position="785"/>
    </location>
</feature>
<accession>A0A2A6BJV2</accession>
<feature type="compositionally biased region" description="Basic and acidic residues" evidence="1">
    <location>
        <begin position="129"/>
        <end position="159"/>
    </location>
</feature>
<gene>
    <name evidence="2" type="primary">WBGene00109269</name>
</gene>
<organism evidence="2 3">
    <name type="scientific">Pristionchus pacificus</name>
    <name type="common">Parasitic nematode worm</name>
    <dbReference type="NCBI Taxonomy" id="54126"/>
    <lineage>
        <taxon>Eukaryota</taxon>
        <taxon>Metazoa</taxon>
        <taxon>Ecdysozoa</taxon>
        <taxon>Nematoda</taxon>
        <taxon>Chromadorea</taxon>
        <taxon>Rhabditida</taxon>
        <taxon>Rhabditina</taxon>
        <taxon>Diplogasteromorpha</taxon>
        <taxon>Diplogasteroidea</taxon>
        <taxon>Neodiplogasteridae</taxon>
        <taxon>Pristionchus</taxon>
    </lineage>
</organism>
<reference evidence="2" key="2">
    <citation type="submission" date="2022-06" db="UniProtKB">
        <authorList>
            <consortium name="EnsemblMetazoa"/>
        </authorList>
    </citation>
    <scope>IDENTIFICATION</scope>
    <source>
        <strain evidence="2">PS312</strain>
    </source>
</reference>
<feature type="region of interest" description="Disordered" evidence="1">
    <location>
        <begin position="82"/>
        <end position="159"/>
    </location>
</feature>
<feature type="compositionally biased region" description="Low complexity" evidence="1">
    <location>
        <begin position="649"/>
        <end position="660"/>
    </location>
</feature>
<accession>A0A8R1YIA2</accession>
<evidence type="ECO:0000313" key="3">
    <source>
        <dbReference type="Proteomes" id="UP000005239"/>
    </source>
</evidence>
<feature type="compositionally biased region" description="Basic and acidic residues" evidence="1">
    <location>
        <begin position="93"/>
        <end position="102"/>
    </location>
</feature>
<keyword evidence="3" id="KW-1185">Reference proteome</keyword>
<feature type="compositionally biased region" description="Low complexity" evidence="1">
    <location>
        <begin position="709"/>
        <end position="723"/>
    </location>
</feature>
<sequence length="785" mass="86218">MEESISLIFNGDDPFSNISGVMVLSDEELLGMDPQSCSPNHLHNLLVDSPQPSAASAEIPFDEGENNELDLAMSFSRELYEREFGKGSSGSDPESHHKDQDRPSTSTASADSDSPFASSSMGASTSTDSGRESMGEEVYERRRKNSVEKMPEQSEEERKKSVLWKLMLDDEDQNSRPKSPEVIDLTEMSDARPVSSVQPMRPMQPQTIHQPHTLAQQQHPAQMNAPRMSVHTQHVPANIQFQQPSAVSQMQPPVIPRVTQTMPPPVTSQGLMAPPPYALSMNPHVNQKLNSYMAFGHRNVRFDPSVIPRVDVGKTRRKKKEKRVDTRTRGGRPYYVSSRAITDDDESHRRMTNLLPAQVHSYNSCTPIYKKLRMMGQNGLLHPSNTSAHSIPTSRPITIPSNHLALQSHASHHVHPYGQQAMQRQPMVVAAHSSHLPHQPPACLHQATQQSSLNHFQPVAQWPRDGDKSAHSQPPPAKRPHPSPTSQQAVPLRPTTVQNPLNASPPQLHYSPSQSAMYAPQQQLPYAPNYAPCSGPATGPSYPNGEWPVTSHSVKTASQSPVVPDQANYYYWDPYAVKPTGTAAYPTPPSCQAISVSRPAHDQQVPPTSPVIQSESAAGAEVVRQIEEELERVRKQAMESMQNSVFVGSTDTTPSSSPVPQEDPVELQEAHEEVVVREVMRMIEAQKRPGYNSRGHSPEHKAMMARKVSSGSSSSSTGGTSTSALETRKRPISTDEQPVEGDVPAQGNLPQKDAAPDMDKGEEASSGNKLDAEVDNDEGKDDVQL</sequence>
<dbReference type="EnsemblMetazoa" id="PPA19715.1">
    <property type="protein sequence ID" value="PPA19715.1"/>
    <property type="gene ID" value="WBGene00109269"/>
</dbReference>